<evidence type="ECO:0000259" key="1">
    <source>
        <dbReference type="Pfam" id="PF13843"/>
    </source>
</evidence>
<dbReference type="Proteomes" id="UP001347796">
    <property type="component" value="Unassembled WGS sequence"/>
</dbReference>
<protein>
    <recommendedName>
        <fullName evidence="1">PiggyBac transposable element-derived protein domain-containing protein</fullName>
    </recommendedName>
</protein>
<dbReference type="PANTHER" id="PTHR46599:SF2">
    <property type="entry name" value="PIGGYBAC TRANSPOSABLE ELEMENT-DERIVED PROTEIN 4-LIKE"/>
    <property type="match status" value="1"/>
</dbReference>
<organism evidence="2 3">
    <name type="scientific">Patella caerulea</name>
    <name type="common">Rayed Mediterranean limpet</name>
    <dbReference type="NCBI Taxonomy" id="87958"/>
    <lineage>
        <taxon>Eukaryota</taxon>
        <taxon>Metazoa</taxon>
        <taxon>Spiralia</taxon>
        <taxon>Lophotrochozoa</taxon>
        <taxon>Mollusca</taxon>
        <taxon>Gastropoda</taxon>
        <taxon>Patellogastropoda</taxon>
        <taxon>Patelloidea</taxon>
        <taxon>Patellidae</taxon>
        <taxon>Patella</taxon>
    </lineage>
</organism>
<gene>
    <name evidence="2" type="ORF">SNE40_013065</name>
</gene>
<name>A0AAN8PGG5_PATCE</name>
<accession>A0AAN8PGG5</accession>
<dbReference type="Pfam" id="PF13843">
    <property type="entry name" value="DDE_Tnp_1_7"/>
    <property type="match status" value="1"/>
</dbReference>
<reference evidence="2 3" key="1">
    <citation type="submission" date="2024-01" db="EMBL/GenBank/DDBJ databases">
        <title>The genome of the rayed Mediterranean limpet Patella caerulea (Linnaeus, 1758).</title>
        <authorList>
            <person name="Anh-Thu Weber A."/>
            <person name="Halstead-Nussloch G."/>
        </authorList>
    </citation>
    <scope>NUCLEOTIDE SEQUENCE [LARGE SCALE GENOMIC DNA]</scope>
    <source>
        <strain evidence="2">AATW-2023a</strain>
        <tissue evidence="2">Whole specimen</tissue>
    </source>
</reference>
<dbReference type="AlphaFoldDB" id="A0AAN8PGG5"/>
<keyword evidence="3" id="KW-1185">Reference proteome</keyword>
<proteinExistence type="predicted"/>
<comment type="caution">
    <text evidence="2">The sequence shown here is derived from an EMBL/GenBank/DDBJ whole genome shotgun (WGS) entry which is preliminary data.</text>
</comment>
<evidence type="ECO:0000313" key="3">
    <source>
        <dbReference type="Proteomes" id="UP001347796"/>
    </source>
</evidence>
<evidence type="ECO:0000313" key="2">
    <source>
        <dbReference type="EMBL" id="KAK6178257.1"/>
    </source>
</evidence>
<feature type="domain" description="PiggyBac transposable element-derived protein" evidence="1">
    <location>
        <begin position="1"/>
        <end position="132"/>
    </location>
</feature>
<dbReference type="EMBL" id="JAZGQO010000009">
    <property type="protein sequence ID" value="KAK6178257.1"/>
    <property type="molecule type" value="Genomic_DNA"/>
</dbReference>
<dbReference type="InterPro" id="IPR029526">
    <property type="entry name" value="PGBD"/>
</dbReference>
<sequence>MSHDRYFAIQRDLHLTDSNKQPAKGEDGFDRLYKVRPMKDMCKKSFREQYDPPQNISIDEGMVKYKGRLGFVQYIEVWIAAASDTGYVHAFNVYTGKSLDGVQEKNLGHKVVMDLMETMLYEYRHVYFNNFFH</sequence>
<dbReference type="PANTHER" id="PTHR46599">
    <property type="entry name" value="PIGGYBAC TRANSPOSABLE ELEMENT-DERIVED PROTEIN 4"/>
    <property type="match status" value="1"/>
</dbReference>